<evidence type="ECO:0000313" key="2">
    <source>
        <dbReference type="Proteomes" id="UP000821837"/>
    </source>
</evidence>
<protein>
    <submittedName>
        <fullName evidence="1">Uncharacterized protein</fullName>
    </submittedName>
</protein>
<keyword evidence="2" id="KW-1185">Reference proteome</keyword>
<dbReference type="Proteomes" id="UP000821837">
    <property type="component" value="Unassembled WGS sequence"/>
</dbReference>
<reference evidence="1" key="2">
    <citation type="submission" date="2021-09" db="EMBL/GenBank/DDBJ databases">
        <authorList>
            <person name="Jia N."/>
            <person name="Wang J."/>
            <person name="Shi W."/>
            <person name="Du L."/>
            <person name="Sun Y."/>
            <person name="Zhan W."/>
            <person name="Jiang J."/>
            <person name="Wang Q."/>
            <person name="Zhang B."/>
            <person name="Ji P."/>
            <person name="Sakyi L.B."/>
            <person name="Cui X."/>
            <person name="Yuan T."/>
            <person name="Jiang B."/>
            <person name="Yang W."/>
            <person name="Lam T.T.-Y."/>
            <person name="Chang Q."/>
            <person name="Ding S."/>
            <person name="Wang X."/>
            <person name="Zhu J."/>
            <person name="Ruan X."/>
            <person name="Zhao L."/>
            <person name="Wei J."/>
            <person name="Que T."/>
            <person name="Du C."/>
            <person name="Cheng J."/>
            <person name="Dai P."/>
            <person name="Han X."/>
            <person name="Huang E."/>
            <person name="Gao Y."/>
            <person name="Liu J."/>
            <person name="Shao H."/>
            <person name="Ye R."/>
            <person name="Li L."/>
            <person name="Wei W."/>
            <person name="Wang X."/>
            <person name="Wang C."/>
            <person name="Huo Q."/>
            <person name="Li W."/>
            <person name="Guo W."/>
            <person name="Chen H."/>
            <person name="Chen S."/>
            <person name="Zhou L."/>
            <person name="Zhou L."/>
            <person name="Ni X."/>
            <person name="Tian J."/>
            <person name="Zhou Y."/>
            <person name="Sheng Y."/>
            <person name="Liu T."/>
            <person name="Pan Y."/>
            <person name="Xia L."/>
            <person name="Li J."/>
            <person name="Zhao F."/>
            <person name="Cao W."/>
        </authorList>
    </citation>
    <scope>NUCLEOTIDE SEQUENCE</scope>
    <source>
        <strain evidence="1">Rsan-2018</strain>
        <tissue evidence="1">Larvae</tissue>
    </source>
</reference>
<organism evidence="1 2">
    <name type="scientific">Rhipicephalus sanguineus</name>
    <name type="common">Brown dog tick</name>
    <name type="synonym">Ixodes sanguineus</name>
    <dbReference type="NCBI Taxonomy" id="34632"/>
    <lineage>
        <taxon>Eukaryota</taxon>
        <taxon>Metazoa</taxon>
        <taxon>Ecdysozoa</taxon>
        <taxon>Arthropoda</taxon>
        <taxon>Chelicerata</taxon>
        <taxon>Arachnida</taxon>
        <taxon>Acari</taxon>
        <taxon>Parasitiformes</taxon>
        <taxon>Ixodida</taxon>
        <taxon>Ixodoidea</taxon>
        <taxon>Ixodidae</taxon>
        <taxon>Rhipicephalinae</taxon>
        <taxon>Rhipicephalus</taxon>
        <taxon>Rhipicephalus</taxon>
    </lineage>
</organism>
<gene>
    <name evidence="1" type="ORF">HPB52_009199</name>
</gene>
<dbReference type="AlphaFoldDB" id="A0A9D4PJ59"/>
<evidence type="ECO:0000313" key="1">
    <source>
        <dbReference type="EMBL" id="KAH7943543.1"/>
    </source>
</evidence>
<dbReference type="EMBL" id="JABSTV010001253">
    <property type="protein sequence ID" value="KAH7943543.1"/>
    <property type="molecule type" value="Genomic_DNA"/>
</dbReference>
<name>A0A9D4PJ59_RHISA</name>
<sequence length="570" mass="64142">MALSANDVTVRLSMNEGVSELVQRLDALSPDTVSELVLRNCRIRDTANLCKQIARCVGLRCLSCVACTIPPSQLIKFTLVQLQHLEHLELSLFEDSKAAVSRERKKVRRIVSEMRAVAVTHTLRRVYVEVGGDHNFRLLRRLLNTCLNVTELHVHLVRGTFSKALKKCQRLHKKRLQLEVFVFTSELPASAKMTYKTDPSSLFENCATICANVRRKRSDDSWSCAELGHLVRSSDRAHNLPSQVVVFAVSDLTVTSLREETHGHLWKNVRELCILLLPEDPSSVLYPKAGPAHREGLVQLSLVLDCIAELNVSSFHFRPDVSLDRLLQKSPLGHRLLALSAPPCWFQSQSSVRMLTISCPNLSDLDVRVISRGGLLSCDTCHNLLFNTGAVQESSDAATLLSTSIVRLTLCEVPYNVQLWFFQYYGAAVTLRVSEWRFVGSPQYGHLCELFHKCGAIRCLLLQHHDLPINEEHLQASLSRLTSLQHLCLLTSMKVSDDDASKFVRDFVAQSAQLKCLHLHYRKRSSEQRVTWLRNQEQVSLRQGPCFACCSTATFIGLAKPVNRDCVADL</sequence>
<dbReference type="VEuPathDB" id="VectorBase:RSAN_042591"/>
<accession>A0A9D4PJ59</accession>
<proteinExistence type="predicted"/>
<dbReference type="SUPFAM" id="SSF52047">
    <property type="entry name" value="RNI-like"/>
    <property type="match status" value="1"/>
</dbReference>
<reference evidence="1" key="1">
    <citation type="journal article" date="2020" name="Cell">
        <title>Large-Scale Comparative Analyses of Tick Genomes Elucidate Their Genetic Diversity and Vector Capacities.</title>
        <authorList>
            <consortium name="Tick Genome and Microbiome Consortium (TIGMIC)"/>
            <person name="Jia N."/>
            <person name="Wang J."/>
            <person name="Shi W."/>
            <person name="Du L."/>
            <person name="Sun Y."/>
            <person name="Zhan W."/>
            <person name="Jiang J.F."/>
            <person name="Wang Q."/>
            <person name="Zhang B."/>
            <person name="Ji P."/>
            <person name="Bell-Sakyi L."/>
            <person name="Cui X.M."/>
            <person name="Yuan T.T."/>
            <person name="Jiang B.G."/>
            <person name="Yang W.F."/>
            <person name="Lam T.T."/>
            <person name="Chang Q.C."/>
            <person name="Ding S.J."/>
            <person name="Wang X.J."/>
            <person name="Zhu J.G."/>
            <person name="Ruan X.D."/>
            <person name="Zhao L."/>
            <person name="Wei J.T."/>
            <person name="Ye R.Z."/>
            <person name="Que T.C."/>
            <person name="Du C.H."/>
            <person name="Zhou Y.H."/>
            <person name="Cheng J.X."/>
            <person name="Dai P.F."/>
            <person name="Guo W.B."/>
            <person name="Han X.H."/>
            <person name="Huang E.J."/>
            <person name="Li L.F."/>
            <person name="Wei W."/>
            <person name="Gao Y.C."/>
            <person name="Liu J.Z."/>
            <person name="Shao H.Z."/>
            <person name="Wang X."/>
            <person name="Wang C.C."/>
            <person name="Yang T.C."/>
            <person name="Huo Q.B."/>
            <person name="Li W."/>
            <person name="Chen H.Y."/>
            <person name="Chen S.E."/>
            <person name="Zhou L.G."/>
            <person name="Ni X.B."/>
            <person name="Tian J.H."/>
            <person name="Sheng Y."/>
            <person name="Liu T."/>
            <person name="Pan Y.S."/>
            <person name="Xia L.Y."/>
            <person name="Li J."/>
            <person name="Zhao F."/>
            <person name="Cao W.C."/>
        </authorList>
    </citation>
    <scope>NUCLEOTIDE SEQUENCE</scope>
    <source>
        <strain evidence="1">Rsan-2018</strain>
    </source>
</reference>
<comment type="caution">
    <text evidence="1">The sequence shown here is derived from an EMBL/GenBank/DDBJ whole genome shotgun (WGS) entry which is preliminary data.</text>
</comment>